<proteinExistence type="predicted"/>
<comment type="caution">
    <text evidence="2">The sequence shown here is derived from an EMBL/GenBank/DDBJ whole genome shotgun (WGS) entry which is preliminary data.</text>
</comment>
<evidence type="ECO:0000313" key="3">
    <source>
        <dbReference type="Proteomes" id="UP000324222"/>
    </source>
</evidence>
<reference evidence="2 3" key="1">
    <citation type="submission" date="2019-05" db="EMBL/GenBank/DDBJ databases">
        <title>Another draft genome of Portunus trituberculatus and its Hox gene families provides insights of decapod evolution.</title>
        <authorList>
            <person name="Jeong J.-H."/>
            <person name="Song I."/>
            <person name="Kim S."/>
            <person name="Choi T."/>
            <person name="Kim D."/>
            <person name="Ryu S."/>
            <person name="Kim W."/>
        </authorList>
    </citation>
    <scope>NUCLEOTIDE SEQUENCE [LARGE SCALE GENOMIC DNA]</scope>
    <source>
        <tissue evidence="2">Muscle</tissue>
    </source>
</reference>
<evidence type="ECO:0000313" key="2">
    <source>
        <dbReference type="EMBL" id="MPD04190.1"/>
    </source>
</evidence>
<name>A0A5B7KAM7_PORTR</name>
<protein>
    <submittedName>
        <fullName evidence="2">Uncharacterized protein</fullName>
    </submittedName>
</protein>
<gene>
    <name evidence="2" type="ORF">E2C01_099864</name>
</gene>
<feature type="region of interest" description="Disordered" evidence="1">
    <location>
        <begin position="1"/>
        <end position="40"/>
    </location>
</feature>
<feature type="compositionally biased region" description="Basic and acidic residues" evidence="1">
    <location>
        <begin position="1"/>
        <end position="15"/>
    </location>
</feature>
<sequence length="100" mass="11395">MLRAEGTQRKPERPGRGTPVEEEEEEEEEEEGGKRGKIGTECTAPLNQYLLNYYTPAPALLEEGHINAAKINVAEITHCFYPSCLYHHHFICEFAWALFS</sequence>
<keyword evidence="3" id="KW-1185">Reference proteome</keyword>
<dbReference type="EMBL" id="VSRR010139804">
    <property type="protein sequence ID" value="MPD04190.1"/>
    <property type="molecule type" value="Genomic_DNA"/>
</dbReference>
<organism evidence="2 3">
    <name type="scientific">Portunus trituberculatus</name>
    <name type="common">Swimming crab</name>
    <name type="synonym">Neptunus trituberculatus</name>
    <dbReference type="NCBI Taxonomy" id="210409"/>
    <lineage>
        <taxon>Eukaryota</taxon>
        <taxon>Metazoa</taxon>
        <taxon>Ecdysozoa</taxon>
        <taxon>Arthropoda</taxon>
        <taxon>Crustacea</taxon>
        <taxon>Multicrustacea</taxon>
        <taxon>Malacostraca</taxon>
        <taxon>Eumalacostraca</taxon>
        <taxon>Eucarida</taxon>
        <taxon>Decapoda</taxon>
        <taxon>Pleocyemata</taxon>
        <taxon>Brachyura</taxon>
        <taxon>Eubrachyura</taxon>
        <taxon>Portunoidea</taxon>
        <taxon>Portunidae</taxon>
        <taxon>Portuninae</taxon>
        <taxon>Portunus</taxon>
    </lineage>
</organism>
<dbReference type="AlphaFoldDB" id="A0A5B7KAM7"/>
<evidence type="ECO:0000256" key="1">
    <source>
        <dbReference type="SAM" id="MobiDB-lite"/>
    </source>
</evidence>
<feature type="compositionally biased region" description="Acidic residues" evidence="1">
    <location>
        <begin position="20"/>
        <end position="31"/>
    </location>
</feature>
<accession>A0A5B7KAM7</accession>
<dbReference type="Proteomes" id="UP000324222">
    <property type="component" value="Unassembled WGS sequence"/>
</dbReference>